<sequence length="291" mass="32400">MARYNYDLPSDLIEKVRAKGPMVVATLNEKGGVGKTTLTFQICVHLAEAGLKVLAVDLDPQGNLTKTTLRYGELQHDRVFSDVDIDRANSMTIFSNANERVKPVPVSDNLSLNTGNTNLVALMGIQHDLLLELDEYLARQTEFDVMIIDCPPTPGNHVTAAAMAADYVLSPANADEYSSDAIKNVVKTITRFKRKYNPGLNLLGVILNDVDNSSKIKKDYVELMRGEGADPDEFYFGIRDKIFETRLGKRVAFQEAQTVGMPITRYQRGNAADEMYSFLQELLTRLSKEEA</sequence>
<feature type="domain" description="AAA" evidence="1">
    <location>
        <begin position="23"/>
        <end position="201"/>
    </location>
</feature>
<dbReference type="RefSeq" id="WP_085585230.1">
    <property type="nucleotide sequence ID" value="NZ_JFKA01000011.1"/>
</dbReference>
<dbReference type="STRING" id="1293891.TMES_18235"/>
<dbReference type="PANTHER" id="PTHR13696:SF99">
    <property type="entry name" value="COBYRINIC ACID AC-DIAMIDE SYNTHASE"/>
    <property type="match status" value="1"/>
</dbReference>
<accession>A0A1Y2KYZ1</accession>
<dbReference type="Gene3D" id="3.40.50.300">
    <property type="entry name" value="P-loop containing nucleotide triphosphate hydrolases"/>
    <property type="match status" value="1"/>
</dbReference>
<name>A0A1Y2KYZ1_9PROT</name>
<comment type="caution">
    <text evidence="2">The sequence shown here is derived from an EMBL/GenBank/DDBJ whole genome shotgun (WGS) entry which is preliminary data.</text>
</comment>
<keyword evidence="3" id="KW-1185">Reference proteome</keyword>
<evidence type="ECO:0000259" key="1">
    <source>
        <dbReference type="Pfam" id="PF13614"/>
    </source>
</evidence>
<evidence type="ECO:0000313" key="2">
    <source>
        <dbReference type="EMBL" id="OSQ36427.1"/>
    </source>
</evidence>
<dbReference type="Proteomes" id="UP000193391">
    <property type="component" value="Unassembled WGS sequence"/>
</dbReference>
<evidence type="ECO:0000313" key="3">
    <source>
        <dbReference type="Proteomes" id="UP000193391"/>
    </source>
</evidence>
<dbReference type="SUPFAM" id="SSF52540">
    <property type="entry name" value="P-loop containing nucleoside triphosphate hydrolases"/>
    <property type="match status" value="1"/>
</dbReference>
<organism evidence="2 3">
    <name type="scientific">Thalassospira mesophila</name>
    <dbReference type="NCBI Taxonomy" id="1293891"/>
    <lineage>
        <taxon>Bacteria</taxon>
        <taxon>Pseudomonadati</taxon>
        <taxon>Pseudomonadota</taxon>
        <taxon>Alphaproteobacteria</taxon>
        <taxon>Rhodospirillales</taxon>
        <taxon>Thalassospiraceae</taxon>
        <taxon>Thalassospira</taxon>
    </lineage>
</organism>
<dbReference type="PANTHER" id="PTHR13696">
    <property type="entry name" value="P-LOOP CONTAINING NUCLEOSIDE TRIPHOSPHATE HYDROLASE"/>
    <property type="match status" value="1"/>
</dbReference>
<gene>
    <name evidence="2" type="ORF">TMES_18235</name>
</gene>
<proteinExistence type="predicted"/>
<dbReference type="AlphaFoldDB" id="A0A1Y2KYZ1"/>
<reference evidence="2 3" key="1">
    <citation type="submission" date="2014-03" db="EMBL/GenBank/DDBJ databases">
        <title>The draft genome sequence of Thalassospira mesophila JCM 18969.</title>
        <authorList>
            <person name="Lai Q."/>
            <person name="Shao Z."/>
        </authorList>
    </citation>
    <scope>NUCLEOTIDE SEQUENCE [LARGE SCALE GENOMIC DNA]</scope>
    <source>
        <strain evidence="2 3">JCM 18969</strain>
    </source>
</reference>
<dbReference type="InterPro" id="IPR050678">
    <property type="entry name" value="DNA_Partitioning_ATPase"/>
</dbReference>
<dbReference type="InterPro" id="IPR027417">
    <property type="entry name" value="P-loop_NTPase"/>
</dbReference>
<protein>
    <recommendedName>
        <fullName evidence="1">AAA domain-containing protein</fullName>
    </recommendedName>
</protein>
<dbReference type="InterPro" id="IPR025669">
    <property type="entry name" value="AAA_dom"/>
</dbReference>
<dbReference type="OrthoDB" id="9804460at2"/>
<dbReference type="CDD" id="cd02042">
    <property type="entry name" value="ParAB_family"/>
    <property type="match status" value="1"/>
</dbReference>
<dbReference type="Pfam" id="PF13614">
    <property type="entry name" value="AAA_31"/>
    <property type="match status" value="1"/>
</dbReference>
<dbReference type="EMBL" id="JFKA01000011">
    <property type="protein sequence ID" value="OSQ36427.1"/>
    <property type="molecule type" value="Genomic_DNA"/>
</dbReference>